<reference evidence="12" key="1">
    <citation type="submission" date="2020-07" db="EMBL/GenBank/DDBJ databases">
        <authorList>
            <person name="Ferguson B K."/>
        </authorList>
    </citation>
    <scope>NUCLEOTIDE SEQUENCE</scope>
    <source>
        <strain evidence="12">L06</strain>
    </source>
</reference>
<dbReference type="GO" id="GO:0005525">
    <property type="term" value="F:GTP binding"/>
    <property type="evidence" value="ECO:0007669"/>
    <property type="project" value="UniProtKB-KW"/>
</dbReference>
<comment type="similarity">
    <text evidence="9">Belongs to the TRAFAC class YlqF/YawG GTPase family. MTG1 subfamily.</text>
</comment>
<organism evidence="12">
    <name type="scientific">Bracon brevicornis</name>
    <dbReference type="NCBI Taxonomy" id="1563983"/>
    <lineage>
        <taxon>Eukaryota</taxon>
        <taxon>Metazoa</taxon>
        <taxon>Ecdysozoa</taxon>
        <taxon>Arthropoda</taxon>
        <taxon>Hexapoda</taxon>
        <taxon>Insecta</taxon>
        <taxon>Pterygota</taxon>
        <taxon>Neoptera</taxon>
        <taxon>Endopterygota</taxon>
        <taxon>Hymenoptera</taxon>
        <taxon>Apocrita</taxon>
        <taxon>Ichneumonoidea</taxon>
        <taxon>Braconidae</taxon>
        <taxon>Braconinae</taxon>
        <taxon>Bracon</taxon>
    </lineage>
</organism>
<dbReference type="PIRSF" id="PIRSF006230">
    <property type="entry name" value="MG442"/>
    <property type="match status" value="1"/>
</dbReference>
<dbReference type="GO" id="GO:0003924">
    <property type="term" value="F:GTPase activity"/>
    <property type="evidence" value="ECO:0007669"/>
    <property type="project" value="TreeGrafter"/>
</dbReference>
<evidence type="ECO:0000256" key="9">
    <source>
        <dbReference type="PIRNR" id="PIRNR006230"/>
    </source>
</evidence>
<dbReference type="Pfam" id="PF01926">
    <property type="entry name" value="MMR_HSR1"/>
    <property type="match status" value="1"/>
</dbReference>
<evidence type="ECO:0000256" key="2">
    <source>
        <dbReference type="ARBA" id="ARBA00022741"/>
    </source>
</evidence>
<proteinExistence type="inferred from homology"/>
<feature type="binding site" evidence="10">
    <location>
        <begin position="80"/>
        <end position="83"/>
    </location>
    <ligand>
        <name>GTP</name>
        <dbReference type="ChEBI" id="CHEBI:37565"/>
    </ligand>
</feature>
<evidence type="ECO:0000256" key="6">
    <source>
        <dbReference type="ARBA" id="ARBA00023134"/>
    </source>
</evidence>
<evidence type="ECO:0000313" key="12">
    <source>
        <dbReference type="EMBL" id="CAD1541612.1"/>
    </source>
</evidence>
<keyword evidence="2 9" id="KW-0547">Nucleotide-binding</keyword>
<dbReference type="InterPro" id="IPR016478">
    <property type="entry name" value="GTPase_MTG1"/>
</dbReference>
<dbReference type="PANTHER" id="PTHR45782">
    <property type="entry name" value="MITOCHONDRIAL RIBOSOME-ASSOCIATED GTPASE 1"/>
    <property type="match status" value="1"/>
</dbReference>
<keyword evidence="3" id="KW-0999">Mitochondrion inner membrane</keyword>
<dbReference type="InterPro" id="IPR027417">
    <property type="entry name" value="P-loop_NTPase"/>
</dbReference>
<keyword evidence="7" id="KW-0472">Membrane</keyword>
<evidence type="ECO:0000256" key="5">
    <source>
        <dbReference type="ARBA" id="ARBA00023128"/>
    </source>
</evidence>
<accession>A0A6V7IVC0</accession>
<name>A0A6V7IVC0_9HYME</name>
<dbReference type="Gene3D" id="3.40.50.300">
    <property type="entry name" value="P-loop containing nucleotide triphosphate hydrolases"/>
    <property type="match status" value="1"/>
</dbReference>
<feature type="binding site" evidence="10">
    <location>
        <begin position="152"/>
        <end position="157"/>
    </location>
    <ligand>
        <name>GTP</name>
        <dbReference type="ChEBI" id="CHEBI:37565"/>
    </ligand>
</feature>
<keyword evidence="5 9" id="KW-0496">Mitochondrion</keyword>
<sequence length="322" mass="36121">MATLGGKVVGPFRQSFRVPHKESVQWFPGHMRKGLRQMQQKLKSVDIVIEVHDARVPLSGRHEEFRSTVSGLKPHIFILNKKDLCDMSQAEKIEKKLKNEGVSNVLWTNFKDQTCKGMQAILPTALQLIEKSNRYNRSHEDEYAAMIIGVPNVGKSSLINRLRNKHLGKGNATAVGGVAGITRSVLTKIKISEKPLVYVLDTPGILAPYVKNVESGLKLALVGCLQDHLVGPTIIADYLLYWLNKNEKFEYAEKLGLNGPTDDILELLTISAVKMGREKKIKRHDGLVTRPDFTYAAEHFLRIFRNGELGPVCLDNDFLNDL</sequence>
<evidence type="ECO:0000256" key="7">
    <source>
        <dbReference type="ARBA" id="ARBA00023136"/>
    </source>
</evidence>
<keyword evidence="4" id="KW-0809">Transit peptide</keyword>
<dbReference type="EMBL" id="CADCXW020000009">
    <property type="protein sequence ID" value="CAD1541612.1"/>
    <property type="molecule type" value="Genomic_DNA"/>
</dbReference>
<evidence type="ECO:0000259" key="11">
    <source>
        <dbReference type="Pfam" id="PF01926"/>
    </source>
</evidence>
<evidence type="ECO:0000256" key="8">
    <source>
        <dbReference type="ARBA" id="ARBA00045284"/>
    </source>
</evidence>
<dbReference type="PANTHER" id="PTHR45782:SF4">
    <property type="entry name" value="MITOCHONDRIAL RIBOSOME-ASSOCIATED GTPASE 1"/>
    <property type="match status" value="1"/>
</dbReference>
<keyword evidence="6 9" id="KW-0342">GTP-binding</keyword>
<comment type="subcellular location">
    <subcellularLocation>
        <location evidence="1">Mitochondrion inner membrane</location>
        <topology evidence="1">Peripheral membrane protein</topology>
        <orientation evidence="1">Matrix side</orientation>
    </subcellularLocation>
</comment>
<evidence type="ECO:0000256" key="4">
    <source>
        <dbReference type="ARBA" id="ARBA00022946"/>
    </source>
</evidence>
<protein>
    <recommendedName>
        <fullName evidence="9">Mitochondrial GTPase 1</fullName>
    </recommendedName>
</protein>
<dbReference type="AlphaFoldDB" id="A0A6V7IVC0"/>
<feature type="domain" description="G" evidence="11">
    <location>
        <begin position="146"/>
        <end position="218"/>
    </location>
</feature>
<dbReference type="Gene3D" id="1.10.1580.10">
    <property type="match status" value="1"/>
</dbReference>
<dbReference type="GO" id="GO:0005743">
    <property type="term" value="C:mitochondrial inner membrane"/>
    <property type="evidence" value="ECO:0007669"/>
    <property type="project" value="UniProtKB-SubCell"/>
</dbReference>
<dbReference type="InterPro" id="IPR006073">
    <property type="entry name" value="GTP-bd"/>
</dbReference>
<dbReference type="FunFam" id="1.10.1580.10:FF:000004">
    <property type="entry name" value="Mitochondrial GTPase 1"/>
    <property type="match status" value="1"/>
</dbReference>
<dbReference type="InterPro" id="IPR023179">
    <property type="entry name" value="GTP-bd_ortho_bundle_sf"/>
</dbReference>
<evidence type="ECO:0000256" key="1">
    <source>
        <dbReference type="ARBA" id="ARBA00004443"/>
    </source>
</evidence>
<gene>
    <name evidence="12" type="ORF">BBRV_LOCUS30925</name>
</gene>
<evidence type="ECO:0000256" key="3">
    <source>
        <dbReference type="ARBA" id="ARBA00022792"/>
    </source>
</evidence>
<dbReference type="CDD" id="cd01856">
    <property type="entry name" value="YlqF"/>
    <property type="match status" value="1"/>
</dbReference>
<feature type="binding site" evidence="10">
    <location>
        <position position="204"/>
    </location>
    <ligand>
        <name>GTP</name>
        <dbReference type="ChEBI" id="CHEBI:37565"/>
    </ligand>
</feature>
<dbReference type="GO" id="GO:0032543">
    <property type="term" value="P:mitochondrial translation"/>
    <property type="evidence" value="ECO:0007669"/>
    <property type="project" value="TreeGrafter"/>
</dbReference>
<comment type="function">
    <text evidence="8 9">Plays a role in the regulation of the mitochondrial ribosome assembly and of translational activity. Displays mitochondrial GTPase activity.</text>
</comment>
<dbReference type="SUPFAM" id="SSF52540">
    <property type="entry name" value="P-loop containing nucleoside triphosphate hydrolases"/>
    <property type="match status" value="1"/>
</dbReference>
<dbReference type="FunFam" id="3.40.50.300:FF:000876">
    <property type="entry name" value="Mitochondrial GTPase 1"/>
    <property type="match status" value="1"/>
</dbReference>
<evidence type="ECO:0000256" key="10">
    <source>
        <dbReference type="PIRSR" id="PIRSR006230-1"/>
    </source>
</evidence>